<dbReference type="GO" id="GO:0004683">
    <property type="term" value="F:calcium/calmodulin-dependent protein kinase activity"/>
    <property type="evidence" value="ECO:0007669"/>
    <property type="project" value="InterPro"/>
</dbReference>
<dbReference type="Gene3D" id="3.10.450.50">
    <property type="match status" value="1"/>
</dbReference>
<dbReference type="Pfam" id="PF08332">
    <property type="entry name" value="CaMKII_AD"/>
    <property type="match status" value="1"/>
</dbReference>
<gene>
    <name evidence="2" type="ORF">ROE7235_00991</name>
</gene>
<dbReference type="InterPro" id="IPR011944">
    <property type="entry name" value="Steroid_delta5-4_isomerase"/>
</dbReference>
<reference evidence="3" key="1">
    <citation type="submission" date="2018-08" db="EMBL/GenBank/DDBJ databases">
        <authorList>
            <person name="Rodrigo-Torres L."/>
            <person name="Arahal R. D."/>
            <person name="Lucena T."/>
        </authorList>
    </citation>
    <scope>NUCLEOTIDE SEQUENCE [LARGE SCALE GENOMIC DNA]</scope>
    <source>
        <strain evidence="3">CECT 7235</strain>
    </source>
</reference>
<evidence type="ECO:0000313" key="3">
    <source>
        <dbReference type="Proteomes" id="UP000272908"/>
    </source>
</evidence>
<dbReference type="AlphaFoldDB" id="A0A3B0M585"/>
<evidence type="ECO:0000259" key="1">
    <source>
        <dbReference type="Pfam" id="PF08332"/>
    </source>
</evidence>
<dbReference type="InterPro" id="IPR032710">
    <property type="entry name" value="NTF2-like_dom_sf"/>
</dbReference>
<dbReference type="InterPro" id="IPR013543">
    <property type="entry name" value="Ca/CaM-dep_prot_kinase-assoc"/>
</dbReference>
<proteinExistence type="predicted"/>
<evidence type="ECO:0000313" key="2">
    <source>
        <dbReference type="EMBL" id="SUZ31255.1"/>
    </source>
</evidence>
<dbReference type="NCBIfam" id="TIGR02246">
    <property type="entry name" value="SgcJ/EcaC family oxidoreductase"/>
    <property type="match status" value="1"/>
</dbReference>
<dbReference type="SUPFAM" id="SSF54427">
    <property type="entry name" value="NTF2-like"/>
    <property type="match status" value="1"/>
</dbReference>
<dbReference type="Proteomes" id="UP000272908">
    <property type="component" value="Unassembled WGS sequence"/>
</dbReference>
<organism evidence="2 3">
    <name type="scientific">Roseinatronobacter ekhonensis</name>
    <dbReference type="NCBI Taxonomy" id="254356"/>
    <lineage>
        <taxon>Bacteria</taxon>
        <taxon>Pseudomonadati</taxon>
        <taxon>Pseudomonadota</taxon>
        <taxon>Alphaproteobacteria</taxon>
        <taxon>Rhodobacterales</taxon>
        <taxon>Paracoccaceae</taxon>
        <taxon>Roseinatronobacter</taxon>
    </lineage>
</organism>
<feature type="domain" description="Calcium/calmodulin-dependent protein kinase II association-domain" evidence="1">
    <location>
        <begin position="5"/>
        <end position="124"/>
    </location>
</feature>
<accession>A0A3B0M585</accession>
<dbReference type="GO" id="GO:0005516">
    <property type="term" value="F:calmodulin binding"/>
    <property type="evidence" value="ECO:0007669"/>
    <property type="project" value="InterPro"/>
</dbReference>
<dbReference type="OrthoDB" id="953853at2"/>
<protein>
    <recommendedName>
        <fullName evidence="1">Calcium/calmodulin-dependent protein kinase II association-domain domain-containing protein</fullName>
    </recommendedName>
</protein>
<dbReference type="EMBL" id="UIHC01000007">
    <property type="protein sequence ID" value="SUZ31255.1"/>
    <property type="molecule type" value="Genomic_DNA"/>
</dbReference>
<keyword evidence="3" id="KW-1185">Reference proteome</keyword>
<name>A0A3B0M585_9RHOB</name>
<sequence>MPTEKITALLDDWSAALQSCDPTRITDLYAPDAVLLPTISYQIRLDPAQIRRYFRNMMQMGPSARFNEVHSRIFDTIAINSGIYTFRLHRDDGAPYDLICRFTFVYKLLDDAWKIIEHHSSTMPDQP</sequence>
<dbReference type="RefSeq" id="WP_121093553.1">
    <property type="nucleotide sequence ID" value="NZ_UIHC01000007.1"/>
</dbReference>